<dbReference type="GO" id="GO:0008203">
    <property type="term" value="P:cholesterol metabolic process"/>
    <property type="evidence" value="ECO:0007669"/>
    <property type="project" value="UniProtKB-KW"/>
</dbReference>
<evidence type="ECO:0000256" key="15">
    <source>
        <dbReference type="ARBA" id="ARBA00049778"/>
    </source>
</evidence>
<comment type="similarity">
    <text evidence="2">Belongs to the GMC oxidoreductase family.</text>
</comment>
<dbReference type="EMBL" id="ABDF02000006">
    <property type="protein sequence ID" value="EHK22770.1"/>
    <property type="molecule type" value="Genomic_DNA"/>
</dbReference>
<comment type="caution">
    <text evidence="19">The sequence shown here is derived from an EMBL/GenBank/DDBJ whole genome shotgun (WGS) entry which is preliminary data.</text>
</comment>
<evidence type="ECO:0000259" key="18">
    <source>
        <dbReference type="Pfam" id="PF05199"/>
    </source>
</evidence>
<dbReference type="Gene3D" id="3.50.50.60">
    <property type="entry name" value="FAD/NAD(P)-binding domain"/>
    <property type="match status" value="3"/>
</dbReference>
<feature type="domain" description="Glucose-methanol-choline oxidoreductase N-terminal" evidence="17">
    <location>
        <begin position="60"/>
        <end position="324"/>
    </location>
</feature>
<dbReference type="RefSeq" id="XP_013956984.1">
    <property type="nucleotide sequence ID" value="XM_014101509.1"/>
</dbReference>
<dbReference type="EC" id="5.3.3.1" evidence="11"/>
<keyword evidence="5" id="KW-0274">FAD</keyword>
<evidence type="ECO:0000256" key="8">
    <source>
        <dbReference type="ARBA" id="ARBA00023166"/>
    </source>
</evidence>
<dbReference type="SUPFAM" id="SSF53474">
    <property type="entry name" value="alpha/beta-Hydrolases"/>
    <property type="match status" value="1"/>
</dbReference>
<dbReference type="VEuPathDB" id="FungiDB:TRIVIDRAFT_28903"/>
<dbReference type="PANTHER" id="PTHR47470">
    <property type="entry name" value="CHOLESTEROL OXIDASE"/>
    <property type="match status" value="1"/>
</dbReference>
<dbReference type="Pfam" id="PF05199">
    <property type="entry name" value="GMC_oxred_C"/>
    <property type="match status" value="1"/>
</dbReference>
<dbReference type="EC" id="1.1.3.6" evidence="13"/>
<keyword evidence="3" id="KW-0153">Cholesterol metabolism</keyword>
<dbReference type="Gene3D" id="3.40.50.1820">
    <property type="entry name" value="alpha/beta hydrolase"/>
    <property type="match status" value="1"/>
</dbReference>
<dbReference type="InterPro" id="IPR000172">
    <property type="entry name" value="GMC_OxRdtase_N"/>
</dbReference>
<reference evidence="19 20" key="1">
    <citation type="journal article" date="2011" name="Genome Biol.">
        <title>Comparative genome sequence analysis underscores mycoparasitism as the ancestral life style of Trichoderma.</title>
        <authorList>
            <person name="Kubicek C.P."/>
            <person name="Herrera-Estrella A."/>
            <person name="Seidl-Seiboth V."/>
            <person name="Martinez D.A."/>
            <person name="Druzhinina I.S."/>
            <person name="Thon M."/>
            <person name="Zeilinger S."/>
            <person name="Casas-Flores S."/>
            <person name="Horwitz B.A."/>
            <person name="Mukherjee P.K."/>
            <person name="Mukherjee M."/>
            <person name="Kredics L."/>
            <person name="Alcaraz L.D."/>
            <person name="Aerts A."/>
            <person name="Antal Z."/>
            <person name="Atanasova L."/>
            <person name="Cervantes-Badillo M.G."/>
            <person name="Challacombe J."/>
            <person name="Chertkov O."/>
            <person name="McCluskey K."/>
            <person name="Coulpier F."/>
            <person name="Deshpande N."/>
            <person name="von Doehren H."/>
            <person name="Ebbole D.J."/>
            <person name="Esquivel-Naranjo E.U."/>
            <person name="Fekete E."/>
            <person name="Flipphi M."/>
            <person name="Glaser F."/>
            <person name="Gomez-Rodriguez E.Y."/>
            <person name="Gruber S."/>
            <person name="Han C."/>
            <person name="Henrissat B."/>
            <person name="Hermosa R."/>
            <person name="Hernandez-Onate M."/>
            <person name="Karaffa L."/>
            <person name="Kosti I."/>
            <person name="Le Crom S."/>
            <person name="Lindquist E."/>
            <person name="Lucas S."/>
            <person name="Luebeck M."/>
            <person name="Luebeck P.S."/>
            <person name="Margeot A."/>
            <person name="Metz B."/>
            <person name="Misra M."/>
            <person name="Nevalainen H."/>
            <person name="Omann M."/>
            <person name="Packer N."/>
            <person name="Perrone G."/>
            <person name="Uresti-Rivera E.E."/>
            <person name="Salamov A."/>
            <person name="Schmoll M."/>
            <person name="Seiboth B."/>
            <person name="Shapiro H."/>
            <person name="Sukno S."/>
            <person name="Tamayo-Ramos J.A."/>
            <person name="Tisch D."/>
            <person name="Wiest A."/>
            <person name="Wilkinson H.H."/>
            <person name="Zhang M."/>
            <person name="Coutinho P.M."/>
            <person name="Kenerley C.M."/>
            <person name="Monte E."/>
            <person name="Baker S.E."/>
            <person name="Grigoriev I.V."/>
        </authorList>
    </citation>
    <scope>NUCLEOTIDE SEQUENCE [LARGE SCALE GENOMIC DNA]</scope>
    <source>
        <strain evidence="20">Gv29-8 / FGSC 10586</strain>
    </source>
</reference>
<dbReference type="AlphaFoldDB" id="G9MRQ1"/>
<evidence type="ECO:0000256" key="11">
    <source>
        <dbReference type="ARBA" id="ARBA00038856"/>
    </source>
</evidence>
<dbReference type="OMA" id="PTGMYHL"/>
<dbReference type="GO" id="GO:0050660">
    <property type="term" value="F:flavin adenine dinucleotide binding"/>
    <property type="evidence" value="ECO:0007669"/>
    <property type="project" value="InterPro"/>
</dbReference>
<organism evidence="19 20">
    <name type="scientific">Hypocrea virens (strain Gv29-8 / FGSC 10586)</name>
    <name type="common">Gliocladium virens</name>
    <name type="synonym">Trichoderma virens</name>
    <dbReference type="NCBI Taxonomy" id="413071"/>
    <lineage>
        <taxon>Eukaryota</taxon>
        <taxon>Fungi</taxon>
        <taxon>Dikarya</taxon>
        <taxon>Ascomycota</taxon>
        <taxon>Pezizomycotina</taxon>
        <taxon>Sordariomycetes</taxon>
        <taxon>Hypocreomycetidae</taxon>
        <taxon>Hypocreales</taxon>
        <taxon>Hypocreaceae</taxon>
        <taxon>Trichoderma</taxon>
    </lineage>
</organism>
<evidence type="ECO:0000313" key="19">
    <source>
        <dbReference type="EMBL" id="EHK22770.1"/>
    </source>
</evidence>
<evidence type="ECO:0000256" key="12">
    <source>
        <dbReference type="ARBA" id="ARBA00049645"/>
    </source>
</evidence>
<protein>
    <recommendedName>
        <fullName evidence="14">Cholesterol oxidase</fullName>
        <ecNumber evidence="13">1.1.3.6</ecNumber>
        <ecNumber evidence="11">5.3.3.1</ecNumber>
    </recommendedName>
    <alternativeName>
        <fullName evidence="15">Cholesterol isomerase</fullName>
    </alternativeName>
</protein>
<dbReference type="Proteomes" id="UP000007115">
    <property type="component" value="Unassembled WGS sequence"/>
</dbReference>
<dbReference type="GO" id="GO:0016995">
    <property type="term" value="F:cholesterol oxidase activity"/>
    <property type="evidence" value="ECO:0007669"/>
    <property type="project" value="UniProtKB-EC"/>
</dbReference>
<evidence type="ECO:0000256" key="4">
    <source>
        <dbReference type="ARBA" id="ARBA00022630"/>
    </source>
</evidence>
<dbReference type="SUPFAM" id="SSF51905">
    <property type="entry name" value="FAD/NAD(P)-binding domain"/>
    <property type="match status" value="1"/>
</dbReference>
<proteinExistence type="inferred from homology"/>
<dbReference type="GeneID" id="25792706"/>
<keyword evidence="6" id="KW-0560">Oxidoreductase</keyword>
<keyword evidence="20" id="KW-1185">Reference proteome</keyword>
<evidence type="ECO:0000256" key="10">
    <source>
        <dbReference type="ARBA" id="ARBA00023235"/>
    </source>
</evidence>
<evidence type="ECO:0000256" key="5">
    <source>
        <dbReference type="ARBA" id="ARBA00022827"/>
    </source>
</evidence>
<evidence type="ECO:0000256" key="2">
    <source>
        <dbReference type="ARBA" id="ARBA00010790"/>
    </source>
</evidence>
<dbReference type="HOGENOM" id="CLU_002483_0_0_1"/>
<dbReference type="Pfam" id="PF00732">
    <property type="entry name" value="GMC_oxred_N"/>
    <property type="match status" value="1"/>
</dbReference>
<evidence type="ECO:0000256" key="9">
    <source>
        <dbReference type="ARBA" id="ARBA00023221"/>
    </source>
</evidence>
<keyword evidence="10" id="KW-0413">Isomerase</keyword>
<dbReference type="InterPro" id="IPR052542">
    <property type="entry name" value="Cholesterol_Oxidase"/>
</dbReference>
<dbReference type="PANTHER" id="PTHR47470:SF1">
    <property type="entry name" value="FAD-DEPENDENT OXIDOREDUCTASE 2 FAD BINDING DOMAIN-CONTAINING PROTEIN"/>
    <property type="match status" value="1"/>
</dbReference>
<evidence type="ECO:0000256" key="7">
    <source>
        <dbReference type="ARBA" id="ARBA00023098"/>
    </source>
</evidence>
<dbReference type="OrthoDB" id="9974421at2759"/>
<name>G9MRQ1_HYPVG</name>
<sequence>MSTYSEPLLPTAVTPTNAFPRISKPVELLRHSYDCVVIGSGYGGSVAASRMARAGESVCLLERGEERWPGEYPTTSLETLKQYRFSGDFTPSSLGGFAVNSGNPTGMFNVFFGRDQSALLGNGLGGTSLINANVFLEADKDILKMGFWPPEIRQDPTLLDNYYQKVRDVLEPEPYPDNWPTLKKSEIFRDQAQVIGLGDKFRKVPLTTRFRPGPNSSGVNMSASTLTGQDSTGLNDGSKTTTLVTYLADAWNWGAEMFCKCEVRYIEKVQDDRGGYLIYFAWHGRGRGRFAEENTNSDLMWVHAKKAVFLGAGAIGTTEILLRSQQMGLSTSDWVGRGMSGNGDVLAFGHNCKQEVNALGKPSPDPKNPVGPTITSAIDNREGLENPLSGFMIQEGCMPQAFCQLLQCVLDLTPGSHSPDMSLLERTREAMSLWKSRLLGPFSNKGTLENTQVFLIMSHDGSQATLSLKNDRPVLEFQGVGKSDRIKRFHDILEKATDAVGGTLVYTPLYHMNKQQITAHPLSGAPMSRDNTGANGATNHIGQVFTGNNTSETHPGLIVVDGAVIPASIGVNPLATIAALAERTVEAYARENGLIINEKKNDILDLFGEPAHKPKDWHSYEPDLGFDYEVPYQLSKTEMLRLKSLEFTELMSGFIHKTSLNAAADDKPAYESDFRAGKGRGEVGRLLISATVLDGSWLREESQPSSMLTGTFVCPTIEGSPFMISRGELGLFKRAHETTGSSKLTYDCDMTGANGRRLRLRGYKLVDASVSLSPLQMWRSTTTLYVTITEKDIRNEDSNEERIVWHDDKVVARGILNIHPKDFASEMMTLSPAGSSLLTKTINMSKFLSFFASKSLSHFLTPLGPLEYPEQGFVPYMNYTPPSQTYTIIASDGVETELHMWEPSPSAVATDSRGTPVKIENLFMIPGASVDHQIFSLPTIPFNAVNYFTRAGYRVFVTVHRICQLKSTREQDWTTYDSRLDIKACIKQIRRIYGRSKLYTIAHCMGAVAFASGLLDGTIPSKWILGITCSQVFMNPIWNTMNMIKARLPLGLDKIYYSVLGNWLDCSTSTADSLAQQTLNQLLRFWPGTRKEMCKNAACHRATLLFGRCWNHHNLNEETHRNMDRFFGGGSMNMMNSLKRMGSRGYVSSNAPEYIEFNEPEHIERLRGIPIMSFIGQESGVISPRATEKTYERLIDAFGISAGLPGGGIQYRRRVVPGYGHLDCWMGRNAWRDVYPFVREEVDRVVRGESYQFHQPNDRFKCFAEDHEAH</sequence>
<dbReference type="InterPro" id="IPR036188">
    <property type="entry name" value="FAD/NAD-bd_sf"/>
</dbReference>
<evidence type="ECO:0000256" key="13">
    <source>
        <dbReference type="ARBA" id="ARBA00049723"/>
    </source>
</evidence>
<evidence type="ECO:0000256" key="3">
    <source>
        <dbReference type="ARBA" id="ARBA00022548"/>
    </source>
</evidence>
<dbReference type="InterPro" id="IPR029058">
    <property type="entry name" value="AB_hydrolase_fold"/>
</dbReference>
<feature type="domain" description="Glucose-methanol-choline oxidoreductase C-terminal" evidence="18">
    <location>
        <begin position="487"/>
        <end position="581"/>
    </location>
</feature>
<keyword evidence="7" id="KW-0443">Lipid metabolism</keyword>
<evidence type="ECO:0000256" key="6">
    <source>
        <dbReference type="ARBA" id="ARBA00023002"/>
    </source>
</evidence>
<dbReference type="InterPro" id="IPR007867">
    <property type="entry name" value="GMC_OxRtase_C"/>
</dbReference>
<comment type="pathway">
    <text evidence="12">Steroid metabolism; cholesterol degradation.</text>
</comment>
<evidence type="ECO:0000259" key="17">
    <source>
        <dbReference type="Pfam" id="PF00732"/>
    </source>
</evidence>
<keyword evidence="4" id="KW-0285">Flavoprotein</keyword>
<feature type="region of interest" description="Disordered" evidence="16">
    <location>
        <begin position="212"/>
        <end position="233"/>
    </location>
</feature>
<evidence type="ECO:0000313" key="20">
    <source>
        <dbReference type="Proteomes" id="UP000007115"/>
    </source>
</evidence>
<evidence type="ECO:0000256" key="16">
    <source>
        <dbReference type="SAM" id="MobiDB-lite"/>
    </source>
</evidence>
<dbReference type="InParanoid" id="G9MRQ1"/>
<dbReference type="STRING" id="413071.G9MRQ1"/>
<gene>
    <name evidence="19" type="ORF">TRIVIDRAFT_28903</name>
</gene>
<feature type="compositionally biased region" description="Polar residues" evidence="16">
    <location>
        <begin position="214"/>
        <end position="233"/>
    </location>
</feature>
<dbReference type="eggNOG" id="ENOG502QSPJ">
    <property type="taxonomic scope" value="Eukaryota"/>
</dbReference>
<dbReference type="GO" id="GO:0004769">
    <property type="term" value="F:steroid Delta-isomerase activity"/>
    <property type="evidence" value="ECO:0007669"/>
    <property type="project" value="UniProtKB-EC"/>
</dbReference>
<evidence type="ECO:0000256" key="1">
    <source>
        <dbReference type="ARBA" id="ARBA00001974"/>
    </source>
</evidence>
<keyword evidence="9" id="KW-0753">Steroid metabolism</keyword>
<comment type="cofactor">
    <cofactor evidence="1">
        <name>FAD</name>
        <dbReference type="ChEBI" id="CHEBI:57692"/>
    </cofactor>
</comment>
<evidence type="ECO:0000256" key="14">
    <source>
        <dbReference type="ARBA" id="ARBA00049744"/>
    </source>
</evidence>
<keyword evidence="8" id="KW-1207">Sterol metabolism</keyword>
<accession>G9MRQ1</accession>